<reference evidence="5 8" key="2">
    <citation type="submission" date="2019-10" db="EMBL/GenBank/DDBJ databases">
        <title>Prolixibacter strains distinguished by the presence of nitrate reductase genes were adept at nitrate-dependent anaerobic corrosion of metallic iron and carbon steel.</title>
        <authorList>
            <person name="Iino T."/>
            <person name="Shono N."/>
            <person name="Ito K."/>
            <person name="Nakamura R."/>
            <person name="Sueoka K."/>
            <person name="Harayama S."/>
            <person name="Ohkuma M."/>
        </authorList>
    </citation>
    <scope>NUCLEOTIDE SEQUENCE [LARGE SCALE GENOMIC DNA]</scope>
    <source>
        <strain evidence="5 8">MIC1-1</strain>
    </source>
</reference>
<reference evidence="6 7" key="1">
    <citation type="submission" date="2018-03" db="EMBL/GenBank/DDBJ databases">
        <title>Genomic Encyclopedia of Archaeal and Bacterial Type Strains, Phase II (KMG-II): from individual species to whole genera.</title>
        <authorList>
            <person name="Goeker M."/>
        </authorList>
    </citation>
    <scope>NUCLEOTIDE SEQUENCE [LARGE SCALE GENOMIC DNA]</scope>
    <source>
        <strain evidence="6 7">DSM 27267</strain>
    </source>
</reference>
<dbReference type="Pfam" id="PF25917">
    <property type="entry name" value="BSH_RND"/>
    <property type="match status" value="1"/>
</dbReference>
<evidence type="ECO:0000259" key="3">
    <source>
        <dbReference type="Pfam" id="PF25917"/>
    </source>
</evidence>
<dbReference type="EMBL" id="PYGC01000006">
    <property type="protein sequence ID" value="PSK82482.1"/>
    <property type="molecule type" value="Genomic_DNA"/>
</dbReference>
<dbReference type="GO" id="GO:0015562">
    <property type="term" value="F:efflux transmembrane transporter activity"/>
    <property type="evidence" value="ECO:0007669"/>
    <property type="project" value="TreeGrafter"/>
</dbReference>
<protein>
    <submittedName>
        <fullName evidence="5">Cation transporter</fullName>
    </submittedName>
    <submittedName>
        <fullName evidence="6">RND family efflux transporter MFP subunit</fullName>
    </submittedName>
</protein>
<evidence type="ECO:0000313" key="5">
    <source>
        <dbReference type="EMBL" id="GET22774.1"/>
    </source>
</evidence>
<name>A0A2P8CC48_9BACT</name>
<dbReference type="PANTHER" id="PTHR30469:SF15">
    <property type="entry name" value="HLYD FAMILY OF SECRETION PROTEINS"/>
    <property type="match status" value="1"/>
</dbReference>
<dbReference type="NCBIfam" id="TIGR01730">
    <property type="entry name" value="RND_mfp"/>
    <property type="match status" value="1"/>
</dbReference>
<evidence type="ECO:0000256" key="2">
    <source>
        <dbReference type="SAM" id="SignalP"/>
    </source>
</evidence>
<dbReference type="PROSITE" id="PS51257">
    <property type="entry name" value="PROKAR_LIPOPROTEIN"/>
    <property type="match status" value="1"/>
</dbReference>
<dbReference type="GO" id="GO:1990281">
    <property type="term" value="C:efflux pump complex"/>
    <property type="evidence" value="ECO:0007669"/>
    <property type="project" value="TreeGrafter"/>
</dbReference>
<gene>
    <name evidence="6" type="ORF">CLV93_106230</name>
    <name evidence="5" type="ORF">JCM18694_30200</name>
</gene>
<proteinExistence type="inferred from homology"/>
<keyword evidence="2" id="KW-0732">Signal</keyword>
<keyword evidence="8" id="KW-1185">Reference proteome</keyword>
<dbReference type="RefSeq" id="WP_106542686.1">
    <property type="nucleotide sequence ID" value="NZ_BLAU01000001.1"/>
</dbReference>
<evidence type="ECO:0000313" key="6">
    <source>
        <dbReference type="EMBL" id="PSK82482.1"/>
    </source>
</evidence>
<evidence type="ECO:0000313" key="7">
    <source>
        <dbReference type="Proteomes" id="UP000240621"/>
    </source>
</evidence>
<dbReference type="Gene3D" id="2.40.30.170">
    <property type="match status" value="1"/>
</dbReference>
<dbReference type="SUPFAM" id="SSF111369">
    <property type="entry name" value="HlyD-like secretion proteins"/>
    <property type="match status" value="1"/>
</dbReference>
<sequence length="360" mass="39765">MTSNRLARFLAGALLLGLVACSGAQTKETDSADKRAYLKQENPVQVLVLKKEPFEKELVNNGKLVAVRKSDLQFQVSEQLIKLAVKNGDHVKAGQLIASLKPFSYQQKLENARIELDKARMALSSRLMGRGYKTLDTTQIPSVIYHTQAIQSGYESALRDLKIADFNLQSTRLVAPFNGIVANINKNQYDQVNAGDTFCTLIDNSEFEVEFSVVENEINDIEIGEDVQIVPFANSSQTYHGRISEINPVIDEDGLIQVKARVKNPGGLMEGMNVKVLVEKEIPNQLVVPKSAVVLRQNQEVLFKYTKGKAFWTYVKTVAENSNSYSVIAHPDKGGTLAAGDTIIISGNLNLAHESEVEIK</sequence>
<feature type="domain" description="CusB-like beta-barrel" evidence="4">
    <location>
        <begin position="209"/>
        <end position="279"/>
    </location>
</feature>
<evidence type="ECO:0000259" key="4">
    <source>
        <dbReference type="Pfam" id="PF25954"/>
    </source>
</evidence>
<dbReference type="OrthoDB" id="1522646at2"/>
<feature type="chain" id="PRO_5015192713" evidence="2">
    <location>
        <begin position="25"/>
        <end position="360"/>
    </location>
</feature>
<comment type="similarity">
    <text evidence="1">Belongs to the membrane fusion protein (MFP) (TC 8.A.1) family.</text>
</comment>
<comment type="caution">
    <text evidence="6">The sequence shown here is derived from an EMBL/GenBank/DDBJ whole genome shotgun (WGS) entry which is preliminary data.</text>
</comment>
<evidence type="ECO:0000313" key="8">
    <source>
        <dbReference type="Proteomes" id="UP000396862"/>
    </source>
</evidence>
<feature type="domain" description="Multidrug resistance protein MdtA-like barrel-sandwich hybrid" evidence="3">
    <location>
        <begin position="69"/>
        <end position="199"/>
    </location>
</feature>
<dbReference type="Pfam" id="PF25954">
    <property type="entry name" value="Beta-barrel_RND_2"/>
    <property type="match status" value="1"/>
</dbReference>
<organism evidence="6 7">
    <name type="scientific">Prolixibacter denitrificans</name>
    <dbReference type="NCBI Taxonomy" id="1541063"/>
    <lineage>
        <taxon>Bacteria</taxon>
        <taxon>Pseudomonadati</taxon>
        <taxon>Bacteroidota</taxon>
        <taxon>Bacteroidia</taxon>
        <taxon>Marinilabiliales</taxon>
        <taxon>Prolixibacteraceae</taxon>
        <taxon>Prolixibacter</taxon>
    </lineage>
</organism>
<evidence type="ECO:0000256" key="1">
    <source>
        <dbReference type="ARBA" id="ARBA00009477"/>
    </source>
</evidence>
<feature type="signal peptide" evidence="2">
    <location>
        <begin position="1"/>
        <end position="24"/>
    </location>
</feature>
<dbReference type="Proteomes" id="UP000240621">
    <property type="component" value="Unassembled WGS sequence"/>
</dbReference>
<accession>A0A2P8CC48</accession>
<dbReference type="AlphaFoldDB" id="A0A2P8CC48"/>
<dbReference type="Proteomes" id="UP000396862">
    <property type="component" value="Unassembled WGS sequence"/>
</dbReference>
<dbReference type="EMBL" id="BLAU01000001">
    <property type="protein sequence ID" value="GET22774.1"/>
    <property type="molecule type" value="Genomic_DNA"/>
</dbReference>
<dbReference type="InterPro" id="IPR006143">
    <property type="entry name" value="RND_pump_MFP"/>
</dbReference>
<dbReference type="Gene3D" id="2.40.420.20">
    <property type="match status" value="1"/>
</dbReference>
<dbReference type="InterPro" id="IPR058792">
    <property type="entry name" value="Beta-barrel_RND_2"/>
</dbReference>
<dbReference type="Gene3D" id="1.10.287.470">
    <property type="entry name" value="Helix hairpin bin"/>
    <property type="match status" value="1"/>
</dbReference>
<dbReference type="Gene3D" id="2.40.50.100">
    <property type="match status" value="1"/>
</dbReference>
<dbReference type="InterPro" id="IPR058625">
    <property type="entry name" value="MdtA-like_BSH"/>
</dbReference>
<dbReference type="PANTHER" id="PTHR30469">
    <property type="entry name" value="MULTIDRUG RESISTANCE PROTEIN MDTA"/>
    <property type="match status" value="1"/>
</dbReference>